<evidence type="ECO:0000313" key="4">
    <source>
        <dbReference type="WBParaSite" id="Minc3s01382g23327"/>
    </source>
</evidence>
<dbReference type="AlphaFoldDB" id="A0A914M768"/>
<protein>
    <submittedName>
        <fullName evidence="4">Uncharacterized protein</fullName>
    </submittedName>
</protein>
<evidence type="ECO:0000256" key="1">
    <source>
        <dbReference type="SAM" id="MobiDB-lite"/>
    </source>
</evidence>
<dbReference type="PANTHER" id="PTHR37431:SF3">
    <property type="entry name" value="DUF19 DOMAIN-CONTAINING PROTEIN"/>
    <property type="match status" value="1"/>
</dbReference>
<proteinExistence type="predicted"/>
<keyword evidence="2" id="KW-0472">Membrane</keyword>
<sequence length="423" mass="50035">MKQTLLKAGELTHCIFMKKFKIKSFIFPFPTLLIFLYNLCSSLQQQQQQSQKFCPVWVNTRIQQCVQPVADYAKSVNNQQNEKENSENYLDLNKKNNKNYEEIQGIQWPTKVIGGKIFQELCLLIRHFERCVSGYRTKCRRHITVSLIEASYGYLCNEGYEIFVGSAECLMELDQQSNVKGCHDKTLLEIEEANNEQNGTVVNRLERMCNALNYFSECVRPPIRQSCGNEAWNVIFRVLKDTSRILMPMCNFDNYYRSGEEEGEENNNDYNNNILITSTIKKELIKNYLINSEENKQNQQWKVIEEKEGEEGEEENDENKIKNSEEDWQQWKRKTIENDENEENGEEREEEEEIKNEENKEEEVEEEEEENNFGFNFFSHKIHYNNEEERQSRLTSSGNIKLNNVSNIIFLIFLILFCYVINI</sequence>
<name>A0A914M768_MELIC</name>
<evidence type="ECO:0000313" key="3">
    <source>
        <dbReference type="Proteomes" id="UP000887563"/>
    </source>
</evidence>
<dbReference type="PANTHER" id="PTHR37431">
    <property type="entry name" value="PROTEIN CBG06927"/>
    <property type="match status" value="1"/>
</dbReference>
<feature type="transmembrane region" description="Helical" evidence="2">
    <location>
        <begin position="405"/>
        <end position="422"/>
    </location>
</feature>
<dbReference type="Proteomes" id="UP000887563">
    <property type="component" value="Unplaced"/>
</dbReference>
<reference evidence="4" key="1">
    <citation type="submission" date="2022-11" db="UniProtKB">
        <authorList>
            <consortium name="WormBaseParasite"/>
        </authorList>
    </citation>
    <scope>IDENTIFICATION</scope>
</reference>
<keyword evidence="2" id="KW-1133">Transmembrane helix</keyword>
<feature type="compositionally biased region" description="Acidic residues" evidence="1">
    <location>
        <begin position="307"/>
        <end position="317"/>
    </location>
</feature>
<dbReference type="WBParaSite" id="Minc3s01382g23327">
    <property type="protein sequence ID" value="Minc3s01382g23327"/>
    <property type="gene ID" value="Minc3s01382g23327"/>
</dbReference>
<organism evidence="3 4">
    <name type="scientific">Meloidogyne incognita</name>
    <name type="common">Southern root-knot nematode worm</name>
    <name type="synonym">Oxyuris incognita</name>
    <dbReference type="NCBI Taxonomy" id="6306"/>
    <lineage>
        <taxon>Eukaryota</taxon>
        <taxon>Metazoa</taxon>
        <taxon>Ecdysozoa</taxon>
        <taxon>Nematoda</taxon>
        <taxon>Chromadorea</taxon>
        <taxon>Rhabditida</taxon>
        <taxon>Tylenchina</taxon>
        <taxon>Tylenchomorpha</taxon>
        <taxon>Tylenchoidea</taxon>
        <taxon>Meloidogynidae</taxon>
        <taxon>Meloidogyninae</taxon>
        <taxon>Meloidogyne</taxon>
        <taxon>Meloidogyne incognita group</taxon>
    </lineage>
</organism>
<accession>A0A914M768</accession>
<keyword evidence="3" id="KW-1185">Reference proteome</keyword>
<feature type="region of interest" description="Disordered" evidence="1">
    <location>
        <begin position="306"/>
        <end position="372"/>
    </location>
</feature>
<keyword evidence="2" id="KW-0812">Transmembrane</keyword>
<evidence type="ECO:0000256" key="2">
    <source>
        <dbReference type="SAM" id="Phobius"/>
    </source>
</evidence>
<feature type="compositionally biased region" description="Acidic residues" evidence="1">
    <location>
        <begin position="338"/>
        <end position="371"/>
    </location>
</feature>